<dbReference type="InterPro" id="IPR018510">
    <property type="entry name" value="DAP_epimerase_AS"/>
</dbReference>
<reference evidence="10" key="2">
    <citation type="journal article" date="2021" name="PeerJ">
        <title>Extensive microbial diversity within the chicken gut microbiome revealed by metagenomics and culture.</title>
        <authorList>
            <person name="Gilroy R."/>
            <person name="Ravi A."/>
            <person name="Getino M."/>
            <person name="Pursley I."/>
            <person name="Horton D.L."/>
            <person name="Alikhan N.F."/>
            <person name="Baker D."/>
            <person name="Gharbi K."/>
            <person name="Hall N."/>
            <person name="Watson M."/>
            <person name="Adriaenssens E.M."/>
            <person name="Foster-Nyarko E."/>
            <person name="Jarju S."/>
            <person name="Secka A."/>
            <person name="Antonio M."/>
            <person name="Oren A."/>
            <person name="Chaudhuri R.R."/>
            <person name="La Ragione R."/>
            <person name="Hildebrand F."/>
            <person name="Pallen M.J."/>
        </authorList>
    </citation>
    <scope>NUCLEOTIDE SEQUENCE</scope>
    <source>
        <strain evidence="10">B1-20833</strain>
    </source>
</reference>
<comment type="caution">
    <text evidence="10">The sequence shown here is derived from an EMBL/GenBank/DDBJ whole genome shotgun (WGS) entry which is preliminary data.</text>
</comment>
<dbReference type="Pfam" id="PF01678">
    <property type="entry name" value="DAP_epimerase"/>
    <property type="match status" value="1"/>
</dbReference>
<feature type="active site" description="Proton donor" evidence="8">
    <location>
        <position position="71"/>
    </location>
</feature>
<dbReference type="EMBL" id="JADIMI010000044">
    <property type="protein sequence ID" value="MBO8452169.1"/>
    <property type="molecule type" value="Genomic_DNA"/>
</dbReference>
<feature type="binding site" evidence="8">
    <location>
        <position position="189"/>
    </location>
    <ligand>
        <name>substrate</name>
    </ligand>
</feature>
<dbReference type="SUPFAM" id="SSF54506">
    <property type="entry name" value="Diaminopimelate epimerase-like"/>
    <property type="match status" value="2"/>
</dbReference>
<dbReference type="PROSITE" id="PS01326">
    <property type="entry name" value="DAP_EPIMERASE"/>
    <property type="match status" value="1"/>
</dbReference>
<comment type="pathway">
    <text evidence="1 8">Amino-acid biosynthesis; L-lysine biosynthesis via DAP pathway; DL-2,6-diaminopimelate from LL-2,6-diaminopimelate: step 1/1.</text>
</comment>
<evidence type="ECO:0000256" key="3">
    <source>
        <dbReference type="ARBA" id="ARBA00013080"/>
    </source>
</evidence>
<evidence type="ECO:0000256" key="9">
    <source>
        <dbReference type="PROSITE-ProRule" id="PRU10125"/>
    </source>
</evidence>
<comment type="function">
    <text evidence="8">Catalyzes the stereoinversion of LL-2,6-diaminopimelate (L,L-DAP) to meso-diaminopimelate (meso-DAP), a precursor of L-lysine and an essential component of the bacterial peptidoglycan.</text>
</comment>
<dbReference type="EC" id="5.1.1.7" evidence="3 8"/>
<comment type="subcellular location">
    <subcellularLocation>
        <location evidence="8">Cytoplasm</location>
    </subcellularLocation>
</comment>
<dbReference type="PANTHER" id="PTHR31689:SF0">
    <property type="entry name" value="DIAMINOPIMELATE EPIMERASE"/>
    <property type="match status" value="1"/>
</dbReference>
<accession>A0A9D9EYN5</accession>
<feature type="site" description="Could be important to modulate the pK values of the two catalytic cysteine residues" evidence="8">
    <location>
        <position position="157"/>
    </location>
</feature>
<dbReference type="GO" id="GO:0005829">
    <property type="term" value="C:cytosol"/>
    <property type="evidence" value="ECO:0007669"/>
    <property type="project" value="TreeGrafter"/>
</dbReference>
<feature type="binding site" evidence="8">
    <location>
        <begin position="217"/>
        <end position="218"/>
    </location>
    <ligand>
        <name>substrate</name>
    </ligand>
</feature>
<evidence type="ECO:0000256" key="5">
    <source>
        <dbReference type="ARBA" id="ARBA00023154"/>
    </source>
</evidence>
<dbReference type="Gene3D" id="3.10.310.10">
    <property type="entry name" value="Diaminopimelate Epimerase, Chain A, domain 1"/>
    <property type="match status" value="2"/>
</dbReference>
<feature type="binding site" evidence="8">
    <location>
        <begin position="72"/>
        <end position="73"/>
    </location>
    <ligand>
        <name>substrate</name>
    </ligand>
</feature>
<evidence type="ECO:0000313" key="10">
    <source>
        <dbReference type="EMBL" id="MBO8452169.1"/>
    </source>
</evidence>
<feature type="binding site" evidence="8">
    <location>
        <position position="11"/>
    </location>
    <ligand>
        <name>substrate</name>
    </ligand>
</feature>
<comment type="similarity">
    <text evidence="2 8">Belongs to the diaminopimelate epimerase family.</text>
</comment>
<comment type="caution">
    <text evidence="8">Lacks conserved residue(s) required for the propagation of feature annotation.</text>
</comment>
<dbReference type="AlphaFoldDB" id="A0A9D9EYN5"/>
<evidence type="ECO:0000256" key="4">
    <source>
        <dbReference type="ARBA" id="ARBA00022605"/>
    </source>
</evidence>
<dbReference type="PANTHER" id="PTHR31689">
    <property type="entry name" value="DIAMINOPIMELATE EPIMERASE, CHLOROPLASTIC"/>
    <property type="match status" value="1"/>
</dbReference>
<feature type="active site" description="Proton acceptor" evidence="8">
    <location>
        <position position="216"/>
    </location>
</feature>
<evidence type="ECO:0000256" key="7">
    <source>
        <dbReference type="ARBA" id="ARBA00051712"/>
    </source>
</evidence>
<proteinExistence type="inferred from homology"/>
<gene>
    <name evidence="8" type="primary">dapF</name>
    <name evidence="10" type="ORF">IAC06_04715</name>
</gene>
<evidence type="ECO:0000256" key="1">
    <source>
        <dbReference type="ARBA" id="ARBA00005196"/>
    </source>
</evidence>
<evidence type="ECO:0000256" key="2">
    <source>
        <dbReference type="ARBA" id="ARBA00010219"/>
    </source>
</evidence>
<evidence type="ECO:0000256" key="8">
    <source>
        <dbReference type="HAMAP-Rule" id="MF_00197"/>
    </source>
</evidence>
<keyword evidence="6 8" id="KW-0413">Isomerase</keyword>
<sequence>MKMYKYQGAGNDFLLADNRDGSSSVSPDWVAELCDRRYGIGADGLMLLESSGNADFRMVYYNSDGSGGMMCGNGGRCITAFAADLGIVPSGKTYVFEAADGLHNAEIIRTDGLSRTVRLKMKDVHGVAAYGDPSLQSTAAGRCAGLNGYFLDTGTRHFVKFVHNLGDYDVAGDGRAIRYSSEFAPAGTNANFVEPVQGILNVRTYEKGVEDETFACGTGITAAAIATFHCLSSCPEASRHFRDAIGRYMDGRVHIDVRALKDSLSVDFRPTADGAEDVWLTGPAAYIAEIIPADRPGQVC</sequence>
<dbReference type="NCBIfam" id="TIGR00652">
    <property type="entry name" value="DapF"/>
    <property type="match status" value="1"/>
</dbReference>
<dbReference type="GO" id="GO:0009089">
    <property type="term" value="P:lysine biosynthetic process via diaminopimelate"/>
    <property type="evidence" value="ECO:0007669"/>
    <property type="project" value="UniProtKB-UniRule"/>
</dbReference>
<feature type="binding site" evidence="8">
    <location>
        <position position="62"/>
    </location>
    <ligand>
        <name>substrate</name>
    </ligand>
</feature>
<reference evidence="10" key="1">
    <citation type="submission" date="2020-10" db="EMBL/GenBank/DDBJ databases">
        <authorList>
            <person name="Gilroy R."/>
        </authorList>
    </citation>
    <scope>NUCLEOTIDE SEQUENCE</scope>
    <source>
        <strain evidence="10">B1-20833</strain>
    </source>
</reference>
<name>A0A9D9EYN5_9BACT</name>
<dbReference type="InterPro" id="IPR001653">
    <property type="entry name" value="DAP_epimerase_DapF"/>
</dbReference>
<dbReference type="HAMAP" id="MF_00197">
    <property type="entry name" value="DAP_epimerase"/>
    <property type="match status" value="1"/>
</dbReference>
<organism evidence="10 11">
    <name type="scientific">Candidatus Cryptobacteroides intestinavium</name>
    <dbReference type="NCBI Taxonomy" id="2840766"/>
    <lineage>
        <taxon>Bacteria</taxon>
        <taxon>Pseudomonadati</taxon>
        <taxon>Bacteroidota</taxon>
        <taxon>Bacteroidia</taxon>
        <taxon>Bacteroidales</taxon>
        <taxon>Candidatus Cryptobacteroides</taxon>
    </lineage>
</organism>
<comment type="catalytic activity">
    <reaction evidence="7 8">
        <text>(2S,6S)-2,6-diaminopimelate = meso-2,6-diaminopimelate</text>
        <dbReference type="Rhea" id="RHEA:15393"/>
        <dbReference type="ChEBI" id="CHEBI:57609"/>
        <dbReference type="ChEBI" id="CHEBI:57791"/>
        <dbReference type="EC" id="5.1.1.7"/>
    </reaction>
</comment>
<keyword evidence="4 8" id="KW-0028">Amino-acid biosynthesis</keyword>
<evidence type="ECO:0000256" key="6">
    <source>
        <dbReference type="ARBA" id="ARBA00023235"/>
    </source>
</evidence>
<feature type="active site" evidence="9">
    <location>
        <position position="71"/>
    </location>
</feature>
<comment type="subunit">
    <text evidence="8">Homodimer.</text>
</comment>
<dbReference type="GO" id="GO:0008837">
    <property type="term" value="F:diaminopimelate epimerase activity"/>
    <property type="evidence" value="ECO:0007669"/>
    <property type="project" value="UniProtKB-UniRule"/>
</dbReference>
<dbReference type="Proteomes" id="UP000823661">
    <property type="component" value="Unassembled WGS sequence"/>
</dbReference>
<keyword evidence="5 8" id="KW-0457">Lysine biosynthesis</keyword>
<feature type="site" description="Could be important to modulate the pK values of the two catalytic cysteine residues" evidence="8">
    <location>
        <position position="206"/>
    </location>
</feature>
<protein>
    <recommendedName>
        <fullName evidence="3 8">Diaminopimelate epimerase</fullName>
        <shortName evidence="8">DAP epimerase</shortName>
        <ecNumber evidence="3 8">5.1.1.7</ecNumber>
    </recommendedName>
    <alternativeName>
        <fullName evidence="8">PLP-independent amino acid racemase</fullName>
    </alternativeName>
</protein>
<evidence type="ECO:0000313" key="11">
    <source>
        <dbReference type="Proteomes" id="UP000823661"/>
    </source>
</evidence>
<keyword evidence="8" id="KW-0963">Cytoplasm</keyword>